<dbReference type="RefSeq" id="WP_069836051.1">
    <property type="nucleotide sequence ID" value="NZ_MDGQ01000005.1"/>
</dbReference>
<protein>
    <recommendedName>
        <fullName evidence="4">Glycosyltransferase 2-like domain-containing protein</fullName>
    </recommendedName>
</protein>
<keyword evidence="3" id="KW-0808">Transferase</keyword>
<dbReference type="InterPro" id="IPR001173">
    <property type="entry name" value="Glyco_trans_2-like"/>
</dbReference>
<dbReference type="PANTHER" id="PTHR43179:SF12">
    <property type="entry name" value="GALACTOFURANOSYLTRANSFERASE GLFT2"/>
    <property type="match status" value="1"/>
</dbReference>
<name>A0A1E5SZK9_9BACT</name>
<accession>A0A1E5SZK9</accession>
<dbReference type="Proteomes" id="UP000095552">
    <property type="component" value="Unassembled WGS sequence"/>
</dbReference>
<comment type="caution">
    <text evidence="5">The sequence shown here is derived from an EMBL/GenBank/DDBJ whole genome shotgun (WGS) entry which is preliminary data.</text>
</comment>
<keyword evidence="2" id="KW-0328">Glycosyltransferase</keyword>
<organism evidence="5 6">
    <name type="scientific">Roseivirga misakiensis</name>
    <dbReference type="NCBI Taxonomy" id="1563681"/>
    <lineage>
        <taxon>Bacteria</taxon>
        <taxon>Pseudomonadati</taxon>
        <taxon>Bacteroidota</taxon>
        <taxon>Cytophagia</taxon>
        <taxon>Cytophagales</taxon>
        <taxon>Roseivirgaceae</taxon>
        <taxon>Roseivirga</taxon>
    </lineage>
</organism>
<dbReference type="PANTHER" id="PTHR43179">
    <property type="entry name" value="RHAMNOSYLTRANSFERASE WBBL"/>
    <property type="match status" value="1"/>
</dbReference>
<dbReference type="STRING" id="1563681.BFP71_13855"/>
<gene>
    <name evidence="5" type="ORF">BFP71_13855</name>
</gene>
<keyword evidence="6" id="KW-1185">Reference proteome</keyword>
<comment type="similarity">
    <text evidence="1">Belongs to the glycosyltransferase 2 family.</text>
</comment>
<dbReference type="AlphaFoldDB" id="A0A1E5SZK9"/>
<proteinExistence type="inferred from homology"/>
<dbReference type="CDD" id="cd04186">
    <property type="entry name" value="GT_2_like_c"/>
    <property type="match status" value="1"/>
</dbReference>
<evidence type="ECO:0000313" key="5">
    <source>
        <dbReference type="EMBL" id="OEK04546.1"/>
    </source>
</evidence>
<dbReference type="InterPro" id="IPR029044">
    <property type="entry name" value="Nucleotide-diphossugar_trans"/>
</dbReference>
<evidence type="ECO:0000256" key="2">
    <source>
        <dbReference type="ARBA" id="ARBA00022676"/>
    </source>
</evidence>
<sequence length="292" mass="32868">MNTPKVSIITVNYKQPGVTCELLDSIRELTYPNLETIIIDNGQMGDDSHIFSMYLPDVKVINVSENSGFAKGNNIGLEAASGDFLLLLNNDTEIENGLIEGLLDTLKDQSIGAVSPVIKFFDNHEVQFAGFTEINPITGRNEIIRKPSQTKLSDTPYIHGAAVMISRRVLDDCGGLPEDYFLYYEELDWSRIIRSKGYTLKVLNTVSILHKESVSTGKNSPLKVYYQTRNRVHFMQKAGSGSSILFSVYFILISLPKNLITHFIKGEKEHARAFKKAFSHSIMEKRFGFQIF</sequence>
<dbReference type="SUPFAM" id="SSF53448">
    <property type="entry name" value="Nucleotide-diphospho-sugar transferases"/>
    <property type="match status" value="1"/>
</dbReference>
<evidence type="ECO:0000256" key="3">
    <source>
        <dbReference type="ARBA" id="ARBA00022679"/>
    </source>
</evidence>
<dbReference type="GO" id="GO:0016757">
    <property type="term" value="F:glycosyltransferase activity"/>
    <property type="evidence" value="ECO:0007669"/>
    <property type="project" value="UniProtKB-KW"/>
</dbReference>
<evidence type="ECO:0000259" key="4">
    <source>
        <dbReference type="Pfam" id="PF00535"/>
    </source>
</evidence>
<dbReference type="EMBL" id="MDGQ01000005">
    <property type="protein sequence ID" value="OEK04546.1"/>
    <property type="molecule type" value="Genomic_DNA"/>
</dbReference>
<evidence type="ECO:0000313" key="6">
    <source>
        <dbReference type="Proteomes" id="UP000095552"/>
    </source>
</evidence>
<feature type="domain" description="Glycosyltransferase 2-like" evidence="4">
    <location>
        <begin position="7"/>
        <end position="172"/>
    </location>
</feature>
<dbReference type="Gene3D" id="3.90.550.10">
    <property type="entry name" value="Spore Coat Polysaccharide Biosynthesis Protein SpsA, Chain A"/>
    <property type="match status" value="1"/>
</dbReference>
<dbReference type="Pfam" id="PF00535">
    <property type="entry name" value="Glycos_transf_2"/>
    <property type="match status" value="1"/>
</dbReference>
<reference evidence="5 6" key="1">
    <citation type="submission" date="2016-08" db="EMBL/GenBank/DDBJ databases">
        <title>Draft genome of Fabibacter sp. strain SK-8.</title>
        <authorList>
            <person name="Wong S.-K."/>
            <person name="Hamasaki K."/>
            <person name="Yoshizawa S."/>
        </authorList>
    </citation>
    <scope>NUCLEOTIDE SEQUENCE [LARGE SCALE GENOMIC DNA]</scope>
    <source>
        <strain evidence="5 6">SK-8</strain>
    </source>
</reference>
<evidence type="ECO:0000256" key="1">
    <source>
        <dbReference type="ARBA" id="ARBA00006739"/>
    </source>
</evidence>